<keyword evidence="5" id="KW-0804">Transcription</keyword>
<dbReference type="PANTHER" id="PTHR30346:SF0">
    <property type="entry name" value="HCA OPERON TRANSCRIPTIONAL ACTIVATOR HCAR"/>
    <property type="match status" value="1"/>
</dbReference>
<dbReference type="RefSeq" id="WP_138231562.1">
    <property type="nucleotide sequence ID" value="NZ_AP022577.1"/>
</dbReference>
<dbReference type="Pfam" id="PF00126">
    <property type="entry name" value="HTH_1"/>
    <property type="match status" value="1"/>
</dbReference>
<sequence>MEIDFTRLRYFVAVAEELHFKRAADRLMITPPPLSKQIKLLERELGGELFERTYHEVRLTPLGAQLLEPARDILRRVEDLKATASRITQATNPIRIGATAYAPSDFLSRFEQAVAGLAMPTEYSMPGSAAEVIAKLVSGHVDLGLIHLPSADKRIRHRVVASYPGAAAVRFDDPLATNDIIAIEDLRDRDVVIDFARPNPIVLAQMTRGLNERGVTRIVRTLGQLGGELEMASHVFNRYLVALVSYAPASALGRIFSPPEFKLIPIDESTWAPAKIALAWAPDRLADPAEVEAVVEQLVTSLAEL</sequence>
<feature type="domain" description="HTH lysR-type" evidence="6">
    <location>
        <begin position="3"/>
        <end position="60"/>
    </location>
</feature>
<dbReference type="InterPro" id="IPR036390">
    <property type="entry name" value="WH_DNA-bd_sf"/>
</dbReference>
<dbReference type="InterPro" id="IPR005119">
    <property type="entry name" value="LysR_subst-bd"/>
</dbReference>
<dbReference type="Gene3D" id="1.10.10.10">
    <property type="entry name" value="Winged helix-like DNA-binding domain superfamily/Winged helix DNA-binding domain"/>
    <property type="match status" value="1"/>
</dbReference>
<evidence type="ECO:0000256" key="4">
    <source>
        <dbReference type="ARBA" id="ARBA00023159"/>
    </source>
</evidence>
<dbReference type="SUPFAM" id="SSF46785">
    <property type="entry name" value="Winged helix' DNA-binding domain"/>
    <property type="match status" value="1"/>
</dbReference>
<keyword evidence="3" id="KW-0238">DNA-binding</keyword>
<dbReference type="Proteomes" id="UP000465609">
    <property type="component" value="Chromosome"/>
</dbReference>
<dbReference type="SUPFAM" id="SSF53850">
    <property type="entry name" value="Periplasmic binding protein-like II"/>
    <property type="match status" value="1"/>
</dbReference>
<accession>A0ABM7IAI1</accession>
<evidence type="ECO:0000256" key="1">
    <source>
        <dbReference type="ARBA" id="ARBA00009437"/>
    </source>
</evidence>
<keyword evidence="2" id="KW-0805">Transcription regulation</keyword>
<protein>
    <submittedName>
        <fullName evidence="7">Transcriptional regulator</fullName>
    </submittedName>
</protein>
<comment type="similarity">
    <text evidence="1">Belongs to the LysR transcriptional regulatory family.</text>
</comment>
<evidence type="ECO:0000256" key="2">
    <source>
        <dbReference type="ARBA" id="ARBA00023015"/>
    </source>
</evidence>
<evidence type="ECO:0000256" key="3">
    <source>
        <dbReference type="ARBA" id="ARBA00023125"/>
    </source>
</evidence>
<dbReference type="Gene3D" id="3.40.190.10">
    <property type="entry name" value="Periplasmic binding protein-like II"/>
    <property type="match status" value="2"/>
</dbReference>
<evidence type="ECO:0000259" key="6">
    <source>
        <dbReference type="PROSITE" id="PS50931"/>
    </source>
</evidence>
<dbReference type="PANTHER" id="PTHR30346">
    <property type="entry name" value="TRANSCRIPTIONAL DUAL REGULATOR HCAR-RELATED"/>
    <property type="match status" value="1"/>
</dbReference>
<name>A0ABM7IAI1_9MYCO</name>
<evidence type="ECO:0000256" key="5">
    <source>
        <dbReference type="ARBA" id="ARBA00023163"/>
    </source>
</evidence>
<organism evidence="7 8">
    <name type="scientific">Mycolicibacterium aubagnense</name>
    <dbReference type="NCBI Taxonomy" id="319707"/>
    <lineage>
        <taxon>Bacteria</taxon>
        <taxon>Bacillati</taxon>
        <taxon>Actinomycetota</taxon>
        <taxon>Actinomycetes</taxon>
        <taxon>Mycobacteriales</taxon>
        <taxon>Mycobacteriaceae</taxon>
        <taxon>Mycolicibacterium</taxon>
    </lineage>
</organism>
<dbReference type="InterPro" id="IPR000847">
    <property type="entry name" value="LysR_HTH_N"/>
</dbReference>
<evidence type="ECO:0000313" key="8">
    <source>
        <dbReference type="Proteomes" id="UP000465609"/>
    </source>
</evidence>
<gene>
    <name evidence="7" type="ORF">MAUB_15030</name>
</gene>
<dbReference type="EMBL" id="AP022577">
    <property type="protein sequence ID" value="BBX83630.1"/>
    <property type="molecule type" value="Genomic_DNA"/>
</dbReference>
<dbReference type="InterPro" id="IPR036388">
    <property type="entry name" value="WH-like_DNA-bd_sf"/>
</dbReference>
<evidence type="ECO:0000313" key="7">
    <source>
        <dbReference type="EMBL" id="BBX83630.1"/>
    </source>
</evidence>
<dbReference type="PRINTS" id="PR00039">
    <property type="entry name" value="HTHLYSR"/>
</dbReference>
<dbReference type="PROSITE" id="PS50931">
    <property type="entry name" value="HTH_LYSR"/>
    <property type="match status" value="1"/>
</dbReference>
<reference evidence="7 8" key="1">
    <citation type="journal article" date="2019" name="Emerg. Microbes Infect.">
        <title>Comprehensive subspecies identification of 175 nontuberculous mycobacteria species based on 7547 genomic profiles.</title>
        <authorList>
            <person name="Matsumoto Y."/>
            <person name="Kinjo T."/>
            <person name="Motooka D."/>
            <person name="Nabeya D."/>
            <person name="Jung N."/>
            <person name="Uechi K."/>
            <person name="Horii T."/>
            <person name="Iida T."/>
            <person name="Fujita J."/>
            <person name="Nakamura S."/>
        </authorList>
    </citation>
    <scope>NUCLEOTIDE SEQUENCE [LARGE SCALE GENOMIC DNA]</scope>
    <source>
        <strain evidence="7 8">JCM 15296</strain>
    </source>
</reference>
<keyword evidence="8" id="KW-1185">Reference proteome</keyword>
<keyword evidence="4" id="KW-0010">Activator</keyword>
<dbReference type="Pfam" id="PF03466">
    <property type="entry name" value="LysR_substrate"/>
    <property type="match status" value="1"/>
</dbReference>
<proteinExistence type="inferred from homology"/>